<accession>A0A6B8KC27</accession>
<organism evidence="3 4">
    <name type="scientific">Methylocystis heyeri</name>
    <dbReference type="NCBI Taxonomy" id="391905"/>
    <lineage>
        <taxon>Bacteria</taxon>
        <taxon>Pseudomonadati</taxon>
        <taxon>Pseudomonadota</taxon>
        <taxon>Alphaproteobacteria</taxon>
        <taxon>Hyphomicrobiales</taxon>
        <taxon>Methylocystaceae</taxon>
        <taxon>Methylocystis</taxon>
    </lineage>
</organism>
<proteinExistence type="predicted"/>
<keyword evidence="2" id="KW-0472">Membrane</keyword>
<gene>
    <name evidence="3" type="ORF">H2LOC_008600</name>
</gene>
<evidence type="ECO:0000313" key="4">
    <source>
        <dbReference type="Proteomes" id="UP000309061"/>
    </source>
</evidence>
<dbReference type="RefSeq" id="WP_136496027.1">
    <property type="nucleotide sequence ID" value="NZ_CP046052.1"/>
</dbReference>
<dbReference type="EMBL" id="CP046052">
    <property type="protein sequence ID" value="QGM45756.1"/>
    <property type="molecule type" value="Genomic_DNA"/>
</dbReference>
<dbReference type="AlphaFoldDB" id="A0A6B8KC27"/>
<feature type="transmembrane region" description="Helical" evidence="2">
    <location>
        <begin position="23"/>
        <end position="45"/>
    </location>
</feature>
<feature type="region of interest" description="Disordered" evidence="1">
    <location>
        <begin position="129"/>
        <end position="154"/>
    </location>
</feature>
<feature type="region of interest" description="Disordered" evidence="1">
    <location>
        <begin position="82"/>
        <end position="108"/>
    </location>
</feature>
<evidence type="ECO:0000313" key="3">
    <source>
        <dbReference type="EMBL" id="QGM45756.1"/>
    </source>
</evidence>
<feature type="compositionally biased region" description="Low complexity" evidence="1">
    <location>
        <begin position="89"/>
        <end position="108"/>
    </location>
</feature>
<sequence>MVATTITAPRLRQRRLVGEDDPAWFTLLLVAAGAIACSWSAAMWLRFANVAPFSSEPRVAIPEAGDNPATVMRGPLREWRAARSRPVVSAGGDASKPAAGSAAPPAPEASVRAPFPLVMGVPRILRQGVKSSEPNAAPCAQDNAEAARRPCPRR</sequence>
<reference evidence="3 4" key="1">
    <citation type="submission" date="2019-11" db="EMBL/GenBank/DDBJ databases">
        <title>The genome sequence of Methylocystis heyeri.</title>
        <authorList>
            <person name="Oshkin I.Y."/>
            <person name="Miroshnikov K."/>
            <person name="Dedysh S.N."/>
        </authorList>
    </citation>
    <scope>NUCLEOTIDE SEQUENCE [LARGE SCALE GENOMIC DNA]</scope>
    <source>
        <strain evidence="3 4">H2</strain>
    </source>
</reference>
<keyword evidence="4" id="KW-1185">Reference proteome</keyword>
<keyword evidence="2" id="KW-1133">Transmembrane helix</keyword>
<evidence type="ECO:0000256" key="2">
    <source>
        <dbReference type="SAM" id="Phobius"/>
    </source>
</evidence>
<name>A0A6B8KC27_9HYPH</name>
<keyword evidence="2" id="KW-0812">Transmembrane</keyword>
<evidence type="ECO:0000256" key="1">
    <source>
        <dbReference type="SAM" id="MobiDB-lite"/>
    </source>
</evidence>
<dbReference type="Proteomes" id="UP000309061">
    <property type="component" value="Chromosome"/>
</dbReference>
<dbReference type="KEGG" id="mhey:H2LOC_008600"/>
<protein>
    <submittedName>
        <fullName evidence="3">Uncharacterized protein</fullName>
    </submittedName>
</protein>